<dbReference type="Proteomes" id="UP000253303">
    <property type="component" value="Unassembled WGS sequence"/>
</dbReference>
<comment type="caution">
    <text evidence="2">The sequence shown here is derived from an EMBL/GenBank/DDBJ whole genome shotgun (WGS) entry which is preliminary data.</text>
</comment>
<feature type="domain" description="HTH marR-type" evidence="1">
    <location>
        <begin position="63"/>
        <end position="112"/>
    </location>
</feature>
<evidence type="ECO:0000313" key="3">
    <source>
        <dbReference type="Proteomes" id="UP000253303"/>
    </source>
</evidence>
<dbReference type="EMBL" id="QMEY01000013">
    <property type="protein sequence ID" value="RBQ17025.1"/>
    <property type="molecule type" value="Genomic_DNA"/>
</dbReference>
<dbReference type="Gene3D" id="1.10.10.10">
    <property type="entry name" value="Winged helix-like DNA-binding domain superfamily/Winged helix DNA-binding domain"/>
    <property type="match status" value="1"/>
</dbReference>
<evidence type="ECO:0000313" key="2">
    <source>
        <dbReference type="EMBL" id="RBQ17025.1"/>
    </source>
</evidence>
<dbReference type="InterPro" id="IPR036388">
    <property type="entry name" value="WH-like_DNA-bd_sf"/>
</dbReference>
<accession>A0A366LSU6</accession>
<dbReference type="GO" id="GO:0003700">
    <property type="term" value="F:DNA-binding transcription factor activity"/>
    <property type="evidence" value="ECO:0007669"/>
    <property type="project" value="InterPro"/>
</dbReference>
<dbReference type="InterPro" id="IPR036390">
    <property type="entry name" value="WH_DNA-bd_sf"/>
</dbReference>
<keyword evidence="3" id="KW-1185">Reference proteome</keyword>
<dbReference type="Pfam" id="PF12802">
    <property type="entry name" value="MarR_2"/>
    <property type="match status" value="1"/>
</dbReference>
<dbReference type="OrthoDB" id="371140at2"/>
<sequence>MDAQLADAQRTSEQRYTKSLSDIILLKTPPTRSASPLRRVGRCDVANTSPDRQPSSWTFLTHHARVLLEIARDPQARLRDIASAIGITERAAQGIVSDLHEAGYLTRSKVGRRNNYTINADRHFRYPTEADVPIGVLLDIFTRHQHTGRSSTEY</sequence>
<dbReference type="SUPFAM" id="SSF46785">
    <property type="entry name" value="Winged helix' DNA-binding domain"/>
    <property type="match status" value="1"/>
</dbReference>
<organism evidence="2 3">
    <name type="scientific">Spongiactinospora rosea</name>
    <dbReference type="NCBI Taxonomy" id="2248750"/>
    <lineage>
        <taxon>Bacteria</taxon>
        <taxon>Bacillati</taxon>
        <taxon>Actinomycetota</taxon>
        <taxon>Actinomycetes</taxon>
        <taxon>Streptosporangiales</taxon>
        <taxon>Streptosporangiaceae</taxon>
        <taxon>Spongiactinospora</taxon>
    </lineage>
</organism>
<reference evidence="2 3" key="1">
    <citation type="submission" date="2018-06" db="EMBL/GenBank/DDBJ databases">
        <title>Sphaerisporangium craniellae sp. nov., isolated from a marine sponge in the South China Sea.</title>
        <authorList>
            <person name="Li L."/>
        </authorList>
    </citation>
    <scope>NUCLEOTIDE SEQUENCE [LARGE SCALE GENOMIC DNA]</scope>
    <source>
        <strain evidence="2 3">LHW63015</strain>
    </source>
</reference>
<protein>
    <submittedName>
        <fullName evidence="2">MarR family transcriptional regulator</fullName>
    </submittedName>
</protein>
<gene>
    <name evidence="2" type="ORF">DP939_26395</name>
</gene>
<dbReference type="AlphaFoldDB" id="A0A366LSU6"/>
<proteinExistence type="predicted"/>
<dbReference type="InterPro" id="IPR000835">
    <property type="entry name" value="HTH_MarR-typ"/>
</dbReference>
<name>A0A366LSU6_9ACTN</name>
<evidence type="ECO:0000259" key="1">
    <source>
        <dbReference type="Pfam" id="PF12802"/>
    </source>
</evidence>